<dbReference type="EMBL" id="JANJQO010000135">
    <property type="protein sequence ID" value="KAJ2981363.1"/>
    <property type="molecule type" value="Genomic_DNA"/>
</dbReference>
<proteinExistence type="predicted"/>
<reference evidence="1" key="1">
    <citation type="submission" date="2022-08" db="EMBL/GenBank/DDBJ databases">
        <title>Genome Sequence of Lecanicillium fungicola.</title>
        <authorList>
            <person name="Buettner E."/>
        </authorList>
    </citation>
    <scope>NUCLEOTIDE SEQUENCE</scope>
    <source>
        <strain evidence="1">Babe33</strain>
    </source>
</reference>
<sequence length="166" mass="17784">MCQALGMTTLIAARKGADHTDTDSRTPFTQVLAQSTVLVLCLPRNPETIDTISGPELQAMSTETILINVSRGGIVNEEALLKALKDGALAGCATDVYLREPSGAGKCWEEGDSPILNVSQAEAGAMNLLVTPHVAWYTKATVDSYLQTLQQNILCWLEGKPKNIVV</sequence>
<comment type="caution">
    <text evidence="1">The sequence shown here is derived from an EMBL/GenBank/DDBJ whole genome shotgun (WGS) entry which is preliminary data.</text>
</comment>
<keyword evidence="2" id="KW-1185">Reference proteome</keyword>
<accession>A0ACC1NSP2</accession>
<organism evidence="1 2">
    <name type="scientific">Zarea fungicola</name>
    <dbReference type="NCBI Taxonomy" id="93591"/>
    <lineage>
        <taxon>Eukaryota</taxon>
        <taxon>Fungi</taxon>
        <taxon>Dikarya</taxon>
        <taxon>Ascomycota</taxon>
        <taxon>Pezizomycotina</taxon>
        <taxon>Sordariomycetes</taxon>
        <taxon>Hypocreomycetidae</taxon>
        <taxon>Hypocreales</taxon>
        <taxon>Cordycipitaceae</taxon>
        <taxon>Zarea</taxon>
    </lineage>
</organism>
<evidence type="ECO:0000313" key="1">
    <source>
        <dbReference type="EMBL" id="KAJ2981363.1"/>
    </source>
</evidence>
<dbReference type="Proteomes" id="UP001143910">
    <property type="component" value="Unassembled WGS sequence"/>
</dbReference>
<protein>
    <submittedName>
        <fullName evidence="1">Uncharacterized protein</fullName>
    </submittedName>
</protein>
<name>A0ACC1NSP2_9HYPO</name>
<evidence type="ECO:0000313" key="2">
    <source>
        <dbReference type="Proteomes" id="UP001143910"/>
    </source>
</evidence>
<gene>
    <name evidence="1" type="ORF">NQ176_g2066</name>
</gene>